<dbReference type="Proteomes" id="UP000468735">
    <property type="component" value="Unassembled WGS sequence"/>
</dbReference>
<keyword evidence="2" id="KW-1185">Reference proteome</keyword>
<accession>A0A6H9YN98</accession>
<comment type="caution">
    <text evidence="1">The sequence shown here is derived from an EMBL/GenBank/DDBJ whole genome shotgun (WGS) entry which is preliminary data.</text>
</comment>
<dbReference type="AlphaFoldDB" id="A0A6H9YN98"/>
<name>A0A6H9YN98_9ACTN</name>
<dbReference type="RefSeq" id="WP_151565263.1">
    <property type="nucleotide sequence ID" value="NZ_WBMT01000015.1"/>
</dbReference>
<sequence length="90" mass="9473">MSPSIVRTLVPLIVGALLGWAARIGLDLPSGAVTEIVTVSVTFAYYTAARLIETQWPAIGRWLLAAGITGQSPVYVPAATAQRLTKPPTV</sequence>
<protein>
    <submittedName>
        <fullName evidence="1">Uncharacterized protein</fullName>
    </submittedName>
</protein>
<dbReference type="EMBL" id="WBMT01000015">
    <property type="protein sequence ID" value="KAB2344895.1"/>
    <property type="molecule type" value="Genomic_DNA"/>
</dbReference>
<proteinExistence type="predicted"/>
<evidence type="ECO:0000313" key="1">
    <source>
        <dbReference type="EMBL" id="KAB2344895.1"/>
    </source>
</evidence>
<dbReference type="OrthoDB" id="3482422at2"/>
<reference evidence="1 2" key="1">
    <citation type="submission" date="2019-09" db="EMBL/GenBank/DDBJ databases">
        <title>Actinomadura physcomitrii sp. nov., a novel actinomycete isolated from moss [Physcomitrium sphaericum (Ludw) Fuernr].</title>
        <authorList>
            <person name="Zhuang X."/>
            <person name="Liu C."/>
        </authorList>
    </citation>
    <scope>NUCLEOTIDE SEQUENCE [LARGE SCALE GENOMIC DNA]</scope>
    <source>
        <strain evidence="1 2">HMC1</strain>
    </source>
</reference>
<gene>
    <name evidence="1" type="ORF">F8566_30360</name>
</gene>
<organism evidence="1 2">
    <name type="scientific">Actinomadura rudentiformis</name>
    <dbReference type="NCBI Taxonomy" id="359158"/>
    <lineage>
        <taxon>Bacteria</taxon>
        <taxon>Bacillati</taxon>
        <taxon>Actinomycetota</taxon>
        <taxon>Actinomycetes</taxon>
        <taxon>Streptosporangiales</taxon>
        <taxon>Thermomonosporaceae</taxon>
        <taxon>Actinomadura</taxon>
    </lineage>
</organism>
<evidence type="ECO:0000313" key="2">
    <source>
        <dbReference type="Proteomes" id="UP000468735"/>
    </source>
</evidence>